<accession>A0A4S4DAX9</accession>
<name>A0A4S4DAX9_CAMSN</name>
<comment type="caution">
    <text evidence="3">The sequence shown here is derived from an EMBL/GenBank/DDBJ whole genome shotgun (WGS) entry which is preliminary data.</text>
</comment>
<dbReference type="Gene3D" id="3.80.10.10">
    <property type="entry name" value="Ribonuclease Inhibitor"/>
    <property type="match status" value="1"/>
</dbReference>
<organism evidence="3 4">
    <name type="scientific">Camellia sinensis var. sinensis</name>
    <name type="common">China tea</name>
    <dbReference type="NCBI Taxonomy" id="542762"/>
    <lineage>
        <taxon>Eukaryota</taxon>
        <taxon>Viridiplantae</taxon>
        <taxon>Streptophyta</taxon>
        <taxon>Embryophyta</taxon>
        <taxon>Tracheophyta</taxon>
        <taxon>Spermatophyta</taxon>
        <taxon>Magnoliopsida</taxon>
        <taxon>eudicotyledons</taxon>
        <taxon>Gunneridae</taxon>
        <taxon>Pentapetalae</taxon>
        <taxon>asterids</taxon>
        <taxon>Ericales</taxon>
        <taxon>Theaceae</taxon>
        <taxon>Camellia</taxon>
    </lineage>
</organism>
<dbReference type="Pfam" id="PF01426">
    <property type="entry name" value="BAH"/>
    <property type="match status" value="1"/>
</dbReference>
<evidence type="ECO:0000259" key="2">
    <source>
        <dbReference type="PROSITE" id="PS51038"/>
    </source>
</evidence>
<dbReference type="CDD" id="cd20405">
    <property type="entry name" value="Tudor_Agenet_AtDUF_rpt1_3"/>
    <property type="match status" value="1"/>
</dbReference>
<dbReference type="Pfam" id="PF05641">
    <property type="entry name" value="Agenet"/>
    <property type="match status" value="1"/>
</dbReference>
<evidence type="ECO:0000256" key="1">
    <source>
        <dbReference type="SAM" id="MobiDB-lite"/>
    </source>
</evidence>
<dbReference type="AlphaFoldDB" id="A0A4S4DAX9"/>
<evidence type="ECO:0000313" key="3">
    <source>
        <dbReference type="EMBL" id="THF99718.1"/>
    </source>
</evidence>
<gene>
    <name evidence="3" type="ORF">TEA_001120</name>
</gene>
<dbReference type="SMART" id="SM00439">
    <property type="entry name" value="BAH"/>
    <property type="match status" value="1"/>
</dbReference>
<feature type="region of interest" description="Disordered" evidence="1">
    <location>
        <begin position="91"/>
        <end position="116"/>
    </location>
</feature>
<reference evidence="3 4" key="1">
    <citation type="journal article" date="2018" name="Proc. Natl. Acad. Sci. U.S.A.">
        <title>Draft genome sequence of Camellia sinensis var. sinensis provides insights into the evolution of the tea genome and tea quality.</title>
        <authorList>
            <person name="Wei C."/>
            <person name="Yang H."/>
            <person name="Wang S."/>
            <person name="Zhao J."/>
            <person name="Liu C."/>
            <person name="Gao L."/>
            <person name="Xia E."/>
            <person name="Lu Y."/>
            <person name="Tai Y."/>
            <person name="She G."/>
            <person name="Sun J."/>
            <person name="Cao H."/>
            <person name="Tong W."/>
            <person name="Gao Q."/>
            <person name="Li Y."/>
            <person name="Deng W."/>
            <person name="Jiang X."/>
            <person name="Wang W."/>
            <person name="Chen Q."/>
            <person name="Zhang S."/>
            <person name="Li H."/>
            <person name="Wu J."/>
            <person name="Wang P."/>
            <person name="Li P."/>
            <person name="Shi C."/>
            <person name="Zheng F."/>
            <person name="Jian J."/>
            <person name="Huang B."/>
            <person name="Shan D."/>
            <person name="Shi M."/>
            <person name="Fang C."/>
            <person name="Yue Y."/>
            <person name="Li F."/>
            <person name="Li D."/>
            <person name="Wei S."/>
            <person name="Han B."/>
            <person name="Jiang C."/>
            <person name="Yin Y."/>
            <person name="Xia T."/>
            <person name="Zhang Z."/>
            <person name="Bennetzen J.L."/>
            <person name="Zhao S."/>
            <person name="Wan X."/>
        </authorList>
    </citation>
    <scope>NUCLEOTIDE SEQUENCE [LARGE SCALE GENOMIC DNA]</scope>
    <source>
        <strain evidence="4">cv. Shuchazao</strain>
        <tissue evidence="3">Leaf</tissue>
    </source>
</reference>
<dbReference type="InterPro" id="IPR014002">
    <property type="entry name" value="Agenet_dom_plant"/>
</dbReference>
<dbReference type="PANTHER" id="PTHR31917:SF101">
    <property type="entry name" value="OS07G0607300 PROTEIN"/>
    <property type="match status" value="1"/>
</dbReference>
<dbReference type="Proteomes" id="UP000306102">
    <property type="component" value="Unassembled WGS sequence"/>
</dbReference>
<dbReference type="EMBL" id="SDRB02011870">
    <property type="protein sequence ID" value="THF99718.1"/>
    <property type="molecule type" value="Genomic_DNA"/>
</dbReference>
<dbReference type="PROSITE" id="PS51038">
    <property type="entry name" value="BAH"/>
    <property type="match status" value="1"/>
</dbReference>
<dbReference type="GO" id="GO:0003682">
    <property type="term" value="F:chromatin binding"/>
    <property type="evidence" value="ECO:0007669"/>
    <property type="project" value="InterPro"/>
</dbReference>
<dbReference type="SMART" id="SM00743">
    <property type="entry name" value="Agenet"/>
    <property type="match status" value="2"/>
</dbReference>
<dbReference type="InterPro" id="IPR032675">
    <property type="entry name" value="LRR_dom_sf"/>
</dbReference>
<dbReference type="CDD" id="cd04721">
    <property type="entry name" value="BAH_plant_1"/>
    <property type="match status" value="1"/>
</dbReference>
<dbReference type="InterPro" id="IPR001025">
    <property type="entry name" value="BAH_dom"/>
</dbReference>
<sequence length="816" mass="93374">MAASGHCFVEWKEQFVSKERGNRVVHYFLKDISGESILAVVGTERSVRHMFYVVSEEFLNVHGAENSVHAGFRWRSRREVVNWLTSMLSKQHRQRDQCKSPKNDPTTGLGGQRTGMPDYKGRLARNLKEHNSDIVWLGVAWTCGKLLKHYQAFCRNGTTIAVQSFVFVMAEEENRHLAYLEDMYEDRKGQKKVKVRWFHHNQEVKGVISLRNPHPKEVFITPHAQVISAECVDGPATVLTREHYEKCLTVIPSALLARVRLCHRQFKSNRVKPFKLSKLRGYFDQPIFSCFDPDFFEDEDFSPGDNVKVGAKRTRSCRGHQMLTYKPSYPNLKNDVLQPWHTRPFQVNEKIELLCQDSGIRGCWFRCTVLRVSQRRKRVQYDDVKDEDGCGSLEEWVPAFRLAMPDKLGMRCPGRPTIRPALRHDQIDHAFEVGAPVDAWWSDGWWEGVVTGIGNSGDESLPVYIPSENILLNINRKNLRVSRDWMGDHWVDIKLNHDVLSAISSVIRLDAKLSPASISAKEPESDDFPMSCHEVPPTTKLDIGGPLCSSKITSSYVGVRLCTFDPLQTLQCRDSAMAGLLYWNCLFSFRYLSIVFNTGQFDSYKLNLTDSTIGNSETELQLETLGLFGIQHCDYGLSWLWRSCKQLKKLQLRSCYAIGDESSLSLFVECLIGLQEVELWTCRAIIDEDAAVSEPGETKSFVEEKISTSSMFETDASVPEIEKTEKQDVEAQASNDLILQDALLKPWWTDMDERFCIDGRFWMLFFTDIEVDEDVEQEDKLGVRNLQHLCVLQEAKQSSKSPFHLVIAPSLHFQLG</sequence>
<dbReference type="PANTHER" id="PTHR31917">
    <property type="entry name" value="AGENET DOMAIN-CONTAINING PROTEIN-RELATED"/>
    <property type="match status" value="1"/>
</dbReference>
<dbReference type="STRING" id="542762.A0A4S4DAX9"/>
<dbReference type="InterPro" id="IPR043151">
    <property type="entry name" value="BAH_sf"/>
</dbReference>
<keyword evidence="4" id="KW-1185">Reference proteome</keyword>
<proteinExistence type="predicted"/>
<dbReference type="Gene3D" id="2.30.30.490">
    <property type="match status" value="1"/>
</dbReference>
<feature type="domain" description="BAH" evidence="2">
    <location>
        <begin position="158"/>
        <end position="277"/>
    </location>
</feature>
<dbReference type="SUPFAM" id="SSF52047">
    <property type="entry name" value="RNI-like"/>
    <property type="match status" value="1"/>
</dbReference>
<evidence type="ECO:0000313" key="4">
    <source>
        <dbReference type="Proteomes" id="UP000306102"/>
    </source>
</evidence>
<protein>
    <recommendedName>
        <fullName evidence="2">BAH domain-containing protein</fullName>
    </recommendedName>
</protein>
<dbReference type="InterPro" id="IPR008395">
    <property type="entry name" value="Agenet-like_dom"/>
</dbReference>